<feature type="domain" description="Spore germination protein N-terminal" evidence="9">
    <location>
        <begin position="21"/>
        <end position="184"/>
    </location>
</feature>
<protein>
    <submittedName>
        <fullName evidence="10">Ger(X)C family spore germination protein</fullName>
    </submittedName>
</protein>
<feature type="domain" description="Spore germination GerAC-like C-terminal" evidence="8">
    <location>
        <begin position="193"/>
        <end position="358"/>
    </location>
</feature>
<comment type="similarity">
    <text evidence="2">Belongs to the GerABKC lipoprotein family.</text>
</comment>
<evidence type="ECO:0000313" key="10">
    <source>
        <dbReference type="EMBL" id="MCZ8515446.1"/>
    </source>
</evidence>
<accession>A0ABT4QF09</accession>
<dbReference type="PROSITE" id="PS51257">
    <property type="entry name" value="PROKAR_LIPOPROTEIN"/>
    <property type="match status" value="1"/>
</dbReference>
<evidence type="ECO:0000256" key="7">
    <source>
        <dbReference type="ARBA" id="ARBA00023288"/>
    </source>
</evidence>
<evidence type="ECO:0000256" key="6">
    <source>
        <dbReference type="ARBA" id="ARBA00023139"/>
    </source>
</evidence>
<evidence type="ECO:0000259" key="8">
    <source>
        <dbReference type="Pfam" id="PF05504"/>
    </source>
</evidence>
<dbReference type="InterPro" id="IPR038501">
    <property type="entry name" value="Spore_GerAC_C_sf"/>
</dbReference>
<name>A0ABT4QF09_9BACL</name>
<dbReference type="InterPro" id="IPR008844">
    <property type="entry name" value="Spore_GerAC-like"/>
</dbReference>
<dbReference type="RefSeq" id="WP_269883968.1">
    <property type="nucleotide sequence ID" value="NZ_JAQAGZ010000017.1"/>
</dbReference>
<keyword evidence="5" id="KW-0472">Membrane</keyword>
<dbReference type="Proteomes" id="UP001527882">
    <property type="component" value="Unassembled WGS sequence"/>
</dbReference>
<comment type="subcellular location">
    <subcellularLocation>
        <location evidence="1">Membrane</location>
        <topology evidence="1">Lipid-anchor</topology>
    </subcellularLocation>
</comment>
<evidence type="ECO:0000256" key="5">
    <source>
        <dbReference type="ARBA" id="ARBA00023136"/>
    </source>
</evidence>
<dbReference type="Pfam" id="PF05504">
    <property type="entry name" value="Spore_GerAC"/>
    <property type="match status" value="1"/>
</dbReference>
<evidence type="ECO:0000256" key="1">
    <source>
        <dbReference type="ARBA" id="ARBA00004635"/>
    </source>
</evidence>
<dbReference type="PANTHER" id="PTHR35789">
    <property type="entry name" value="SPORE GERMINATION PROTEIN B3"/>
    <property type="match status" value="1"/>
</dbReference>
<dbReference type="PANTHER" id="PTHR35789:SF1">
    <property type="entry name" value="SPORE GERMINATION PROTEIN B3"/>
    <property type="match status" value="1"/>
</dbReference>
<sequence>MGLRKTFPIIVLCTFIAACGDQKIVNDIKLVETVGYDAVENGVQSAAFIADYEEKGGKAIELFVTESKSVYDSLPRLNTKLNLPIEYGQLRMALFGETFARKGIEKAIDSMIRNPQISPRMQLGVADRDALEILKVAESKRNPYFLADMIEQNIWRGNLPHTNLHETFFNFYGEGRDIFLPYFTVERGEIKIDGLALFKGDHFTTKIGSKDAFILKMLLGNSKNGSVMIPMRKTNQKHDDFFLMNSIGSKSRLKVINLGPPASFSIRVNLDAQVKDVPFWIDLRSEDQLAWLEKIMGAYFEKEIQKFVSLCKKNKVDPVGFGDLIRSRSSKWNAQDFEEQYEALKMTVSVKVIIVQTGVGE</sequence>
<dbReference type="Pfam" id="PF25198">
    <property type="entry name" value="Spore_GerAC_N"/>
    <property type="match status" value="1"/>
</dbReference>
<gene>
    <name evidence="10" type="ORF">O9H85_24170</name>
</gene>
<reference evidence="10 11" key="1">
    <citation type="submission" date="2022-12" db="EMBL/GenBank/DDBJ databases">
        <title>Draft genome sequence of Paenibacillus sp. dW9.</title>
        <authorList>
            <person name="Choi E.-W."/>
            <person name="Kim D.-U."/>
        </authorList>
    </citation>
    <scope>NUCLEOTIDE SEQUENCE [LARGE SCALE GENOMIC DNA]</scope>
    <source>
        <strain evidence="11">dW9</strain>
    </source>
</reference>
<dbReference type="InterPro" id="IPR046953">
    <property type="entry name" value="Spore_GerAC-like_C"/>
</dbReference>
<evidence type="ECO:0000259" key="9">
    <source>
        <dbReference type="Pfam" id="PF25198"/>
    </source>
</evidence>
<dbReference type="Gene3D" id="3.30.300.210">
    <property type="entry name" value="Nutrient germinant receptor protein C, domain 3"/>
    <property type="match status" value="1"/>
</dbReference>
<keyword evidence="3" id="KW-0309">Germination</keyword>
<keyword evidence="4" id="KW-0732">Signal</keyword>
<organism evidence="10 11">
    <name type="scientific">Paenibacillus gyeongsangnamensis</name>
    <dbReference type="NCBI Taxonomy" id="3388067"/>
    <lineage>
        <taxon>Bacteria</taxon>
        <taxon>Bacillati</taxon>
        <taxon>Bacillota</taxon>
        <taxon>Bacilli</taxon>
        <taxon>Bacillales</taxon>
        <taxon>Paenibacillaceae</taxon>
        <taxon>Paenibacillus</taxon>
    </lineage>
</organism>
<evidence type="ECO:0000256" key="4">
    <source>
        <dbReference type="ARBA" id="ARBA00022729"/>
    </source>
</evidence>
<comment type="caution">
    <text evidence="10">The sequence shown here is derived from an EMBL/GenBank/DDBJ whole genome shotgun (WGS) entry which is preliminary data.</text>
</comment>
<evidence type="ECO:0000256" key="2">
    <source>
        <dbReference type="ARBA" id="ARBA00007886"/>
    </source>
</evidence>
<keyword evidence="7" id="KW-0449">Lipoprotein</keyword>
<evidence type="ECO:0000313" key="11">
    <source>
        <dbReference type="Proteomes" id="UP001527882"/>
    </source>
</evidence>
<keyword evidence="11" id="KW-1185">Reference proteome</keyword>
<proteinExistence type="inferred from homology"/>
<evidence type="ECO:0000256" key="3">
    <source>
        <dbReference type="ARBA" id="ARBA00022544"/>
    </source>
</evidence>
<dbReference type="NCBIfam" id="TIGR02887">
    <property type="entry name" value="spore_ger_x_C"/>
    <property type="match status" value="1"/>
</dbReference>
<dbReference type="InterPro" id="IPR057336">
    <property type="entry name" value="GerAC_N"/>
</dbReference>
<dbReference type="EMBL" id="JAQAGZ010000017">
    <property type="protein sequence ID" value="MCZ8515446.1"/>
    <property type="molecule type" value="Genomic_DNA"/>
</dbReference>
<keyword evidence="6" id="KW-0564">Palmitate</keyword>